<dbReference type="HOGENOM" id="CLU_2373512_0_0_1"/>
<protein>
    <submittedName>
        <fullName evidence="2">Uncharacterized protein</fullName>
    </submittedName>
</protein>
<accession>A0A0C3RZI9</accession>
<name>A0A0C3RZI9_PHLG1</name>
<feature type="region of interest" description="Disordered" evidence="1">
    <location>
        <begin position="22"/>
        <end position="41"/>
    </location>
</feature>
<dbReference type="AlphaFoldDB" id="A0A0C3RZI9"/>
<evidence type="ECO:0000313" key="3">
    <source>
        <dbReference type="Proteomes" id="UP000053257"/>
    </source>
</evidence>
<evidence type="ECO:0000313" key="2">
    <source>
        <dbReference type="EMBL" id="KIP07801.1"/>
    </source>
</evidence>
<dbReference type="OrthoDB" id="10554005at2759"/>
<reference evidence="2 3" key="1">
    <citation type="journal article" date="2014" name="PLoS Genet.">
        <title>Analysis of the Phlebiopsis gigantea genome, transcriptome and secretome provides insight into its pioneer colonization strategies of wood.</title>
        <authorList>
            <person name="Hori C."/>
            <person name="Ishida T."/>
            <person name="Igarashi K."/>
            <person name="Samejima M."/>
            <person name="Suzuki H."/>
            <person name="Master E."/>
            <person name="Ferreira P."/>
            <person name="Ruiz-Duenas F.J."/>
            <person name="Held B."/>
            <person name="Canessa P."/>
            <person name="Larrondo L.F."/>
            <person name="Schmoll M."/>
            <person name="Druzhinina I.S."/>
            <person name="Kubicek C.P."/>
            <person name="Gaskell J.A."/>
            <person name="Kersten P."/>
            <person name="St John F."/>
            <person name="Glasner J."/>
            <person name="Sabat G."/>
            <person name="Splinter BonDurant S."/>
            <person name="Syed K."/>
            <person name="Yadav J."/>
            <person name="Mgbeahuruike A.C."/>
            <person name="Kovalchuk A."/>
            <person name="Asiegbu F.O."/>
            <person name="Lackner G."/>
            <person name="Hoffmeister D."/>
            <person name="Rencoret J."/>
            <person name="Gutierrez A."/>
            <person name="Sun H."/>
            <person name="Lindquist E."/>
            <person name="Barry K."/>
            <person name="Riley R."/>
            <person name="Grigoriev I.V."/>
            <person name="Henrissat B."/>
            <person name="Kues U."/>
            <person name="Berka R.M."/>
            <person name="Martinez A.T."/>
            <person name="Covert S.F."/>
            <person name="Blanchette R.A."/>
            <person name="Cullen D."/>
        </authorList>
    </citation>
    <scope>NUCLEOTIDE SEQUENCE [LARGE SCALE GENOMIC DNA]</scope>
    <source>
        <strain evidence="2 3">11061_1 CR5-6</strain>
    </source>
</reference>
<keyword evidence="3" id="KW-1185">Reference proteome</keyword>
<sequence>MGDVKDRTVFLSPDRGLQVYGVESPASGSAPGSSVVPPSTAAITEGSFAGSASQPIVHQDAGAIPGQQGPRRRKSPEARPDTTEPQEIPPPAYEE</sequence>
<dbReference type="Proteomes" id="UP000053257">
    <property type="component" value="Unassembled WGS sequence"/>
</dbReference>
<evidence type="ECO:0000256" key="1">
    <source>
        <dbReference type="SAM" id="MobiDB-lite"/>
    </source>
</evidence>
<proteinExistence type="predicted"/>
<dbReference type="EMBL" id="KN840490">
    <property type="protein sequence ID" value="KIP07801.1"/>
    <property type="molecule type" value="Genomic_DNA"/>
</dbReference>
<feature type="region of interest" description="Disordered" evidence="1">
    <location>
        <begin position="47"/>
        <end position="95"/>
    </location>
</feature>
<feature type="compositionally biased region" description="Low complexity" evidence="1">
    <location>
        <begin position="24"/>
        <end position="39"/>
    </location>
</feature>
<organism evidence="2 3">
    <name type="scientific">Phlebiopsis gigantea (strain 11061_1 CR5-6)</name>
    <name type="common">White-rot fungus</name>
    <name type="synonym">Peniophora gigantea</name>
    <dbReference type="NCBI Taxonomy" id="745531"/>
    <lineage>
        <taxon>Eukaryota</taxon>
        <taxon>Fungi</taxon>
        <taxon>Dikarya</taxon>
        <taxon>Basidiomycota</taxon>
        <taxon>Agaricomycotina</taxon>
        <taxon>Agaricomycetes</taxon>
        <taxon>Polyporales</taxon>
        <taxon>Phanerochaetaceae</taxon>
        <taxon>Phlebiopsis</taxon>
    </lineage>
</organism>
<gene>
    <name evidence="2" type="ORF">PHLGIDRAFT_19087</name>
</gene>